<dbReference type="AlphaFoldDB" id="G3N5L5"/>
<dbReference type="GO" id="GO:0070187">
    <property type="term" value="C:shelterin complex"/>
    <property type="evidence" value="ECO:0007669"/>
    <property type="project" value="InterPro"/>
</dbReference>
<dbReference type="InParanoid" id="G3N5L5"/>
<organism evidence="2">
    <name type="scientific">Gasterosteus aculeatus</name>
    <name type="common">Three-spined stickleback</name>
    <dbReference type="NCBI Taxonomy" id="69293"/>
    <lineage>
        <taxon>Eukaryota</taxon>
        <taxon>Metazoa</taxon>
        <taxon>Chordata</taxon>
        <taxon>Craniata</taxon>
        <taxon>Vertebrata</taxon>
        <taxon>Euteleostomi</taxon>
        <taxon>Actinopterygii</taxon>
        <taxon>Neopterygii</taxon>
        <taxon>Teleostei</taxon>
        <taxon>Neoteleostei</taxon>
        <taxon>Acanthomorphata</taxon>
        <taxon>Eupercaria</taxon>
        <taxon>Perciformes</taxon>
        <taxon>Cottioidei</taxon>
        <taxon>Gasterosteales</taxon>
        <taxon>Gasterosteidae</taxon>
        <taxon>Gasterosteus</taxon>
    </lineage>
</organism>
<dbReference type="GO" id="GO:0016233">
    <property type="term" value="P:telomere capping"/>
    <property type="evidence" value="ECO:0007669"/>
    <property type="project" value="InterPro"/>
</dbReference>
<proteinExistence type="predicted"/>
<dbReference type="GO" id="GO:1904356">
    <property type="term" value="P:regulation of telomere maintenance via telomere lengthening"/>
    <property type="evidence" value="ECO:0007669"/>
    <property type="project" value="TreeGrafter"/>
</dbReference>
<evidence type="ECO:0000313" key="2">
    <source>
        <dbReference type="Ensembl" id="ENSGACP00000000588.1"/>
    </source>
</evidence>
<accession>G3N5L5</accession>
<sequence>MMEVQQDESRMTSAVDASVWPDVDPRPLGLEDPWRLRVAAARVFSIVKNRDVGRFERAVGFLEATHRLLPGLVASIKHMKITFGLKTLSQREMFLMRKNHLDFKTLAQALAMNKDKLEYYVANQMEEQYGERYAQKVEDRLLHYLQELEAALPGD</sequence>
<dbReference type="InterPro" id="IPR029400">
    <property type="entry name" value="TINF2_N"/>
</dbReference>
<reference evidence="2" key="2">
    <citation type="submission" date="2024-04" db="UniProtKB">
        <authorList>
            <consortium name="Ensembl"/>
        </authorList>
    </citation>
    <scope>IDENTIFICATION</scope>
</reference>
<dbReference type="PANTHER" id="PTHR15512:SF0">
    <property type="entry name" value="TERF1-INTERACTING NUCLEAR FACTOR 2"/>
    <property type="match status" value="1"/>
</dbReference>
<feature type="domain" description="TERF1-interacting nuclear factor 2 N-terminal" evidence="1">
    <location>
        <begin position="97"/>
        <end position="153"/>
    </location>
</feature>
<dbReference type="Bgee" id="ENSGACG00000000463">
    <property type="expression patterns" value="Expressed in heart and 10 other cell types or tissues"/>
</dbReference>
<dbReference type="OMA" id="GFLEATH"/>
<evidence type="ECO:0000259" key="1">
    <source>
        <dbReference type="Pfam" id="PF14973"/>
    </source>
</evidence>
<dbReference type="Ensembl" id="ENSGACT00000000588.1">
    <property type="protein sequence ID" value="ENSGACP00000000588.1"/>
    <property type="gene ID" value="ENSGACG00000000463.1"/>
</dbReference>
<protein>
    <recommendedName>
        <fullName evidence="1">TERF1-interacting nuclear factor 2 N-terminal domain-containing protein</fullName>
    </recommendedName>
</protein>
<dbReference type="Pfam" id="PF14973">
    <property type="entry name" value="TINF2_N"/>
    <property type="match status" value="1"/>
</dbReference>
<dbReference type="PANTHER" id="PTHR15512">
    <property type="entry name" value="TERF1-INTERACTING NUCLEAR FACTOR 2"/>
    <property type="match status" value="1"/>
</dbReference>
<dbReference type="GO" id="GO:0042162">
    <property type="term" value="F:telomeric DNA binding"/>
    <property type="evidence" value="ECO:0007669"/>
    <property type="project" value="TreeGrafter"/>
</dbReference>
<name>G3N5L5_GASAC</name>
<reference evidence="2" key="1">
    <citation type="submission" date="2006-01" db="EMBL/GenBank/DDBJ databases">
        <authorList>
            <person name="Lindblad-Toh K."/>
            <person name="Mauceli E."/>
            <person name="Grabherr M."/>
            <person name="Chang J.L."/>
            <person name="Lander E.S."/>
        </authorList>
    </citation>
    <scope>NUCLEOTIDE SEQUENCE [LARGE SCALE GENOMIC DNA]</scope>
</reference>
<dbReference type="eggNOG" id="ENOG502S68W">
    <property type="taxonomic scope" value="Eukaryota"/>
</dbReference>
<dbReference type="InterPro" id="IPR039098">
    <property type="entry name" value="TINF2"/>
</dbReference>